<organism evidence="2 3">
    <name type="scientific">Bradyrhizobium guangdongense</name>
    <dbReference type="NCBI Taxonomy" id="1325090"/>
    <lineage>
        <taxon>Bacteria</taxon>
        <taxon>Pseudomonadati</taxon>
        <taxon>Pseudomonadota</taxon>
        <taxon>Alphaproteobacteria</taxon>
        <taxon>Hyphomicrobiales</taxon>
        <taxon>Nitrobacteraceae</taxon>
        <taxon>Bradyrhizobium</taxon>
    </lineage>
</organism>
<dbReference type="AlphaFoldDB" id="A0AA88B8V2"/>
<evidence type="ECO:0000256" key="1">
    <source>
        <dbReference type="SAM" id="MobiDB-lite"/>
    </source>
</evidence>
<evidence type="ECO:0000313" key="2">
    <source>
        <dbReference type="EMBL" id="GGI26091.1"/>
    </source>
</evidence>
<reference evidence="2" key="2">
    <citation type="submission" date="2022-12" db="EMBL/GenBank/DDBJ databases">
        <authorList>
            <person name="Sun Q."/>
            <person name="Zhou Y."/>
        </authorList>
    </citation>
    <scope>NUCLEOTIDE SEQUENCE</scope>
    <source>
        <strain evidence="2">CGMCC 1.15034</strain>
    </source>
</reference>
<sequence>MLAALESNDGAEHGKPKEENTGEFVGPDDGGAEYVSAYDSCGQDCDFGQDE</sequence>
<evidence type="ECO:0000313" key="3">
    <source>
        <dbReference type="Proteomes" id="UP000625079"/>
    </source>
</evidence>
<protein>
    <submittedName>
        <fullName evidence="2">Uncharacterized protein</fullName>
    </submittedName>
</protein>
<accession>A0AA88B8V2</accession>
<dbReference type="EMBL" id="BMHC01000007">
    <property type="protein sequence ID" value="GGI26091.1"/>
    <property type="molecule type" value="Genomic_DNA"/>
</dbReference>
<feature type="compositionally biased region" description="Basic and acidic residues" evidence="1">
    <location>
        <begin position="10"/>
        <end position="20"/>
    </location>
</feature>
<gene>
    <name evidence="2" type="ORF">GCM10010987_37660</name>
</gene>
<name>A0AA88B8V2_9BRAD</name>
<dbReference type="Proteomes" id="UP000625079">
    <property type="component" value="Unassembled WGS sequence"/>
</dbReference>
<feature type="region of interest" description="Disordered" evidence="1">
    <location>
        <begin position="1"/>
        <end position="51"/>
    </location>
</feature>
<proteinExistence type="predicted"/>
<reference evidence="2" key="1">
    <citation type="journal article" date="2014" name="Int. J. Syst. Evol. Microbiol.">
        <title>Complete genome sequence of Corynebacterium casei LMG S-19264T (=DSM 44701T), isolated from a smear-ripened cheese.</title>
        <authorList>
            <consortium name="US DOE Joint Genome Institute (JGI-PGF)"/>
            <person name="Walter F."/>
            <person name="Albersmeier A."/>
            <person name="Kalinowski J."/>
            <person name="Ruckert C."/>
        </authorList>
    </citation>
    <scope>NUCLEOTIDE SEQUENCE</scope>
    <source>
        <strain evidence="2">CGMCC 1.15034</strain>
    </source>
</reference>
<comment type="caution">
    <text evidence="2">The sequence shown here is derived from an EMBL/GenBank/DDBJ whole genome shotgun (WGS) entry which is preliminary data.</text>
</comment>